<dbReference type="PROSITE" id="PS00108">
    <property type="entry name" value="PROTEIN_KINASE_ST"/>
    <property type="match status" value="1"/>
</dbReference>
<proteinExistence type="predicted"/>
<dbReference type="InterPro" id="IPR000719">
    <property type="entry name" value="Prot_kinase_dom"/>
</dbReference>
<accession>A0ABQ7GNL1</accession>
<evidence type="ECO:0000313" key="9">
    <source>
        <dbReference type="Proteomes" id="UP000815325"/>
    </source>
</evidence>
<sequence>MLSREHIAGQGTLNHRGGGLLVGPHHRHLSSNLHTNRQGARSRQLLQLLTKRREFTSPSQTWSLQALPAAAYKAPKRVCRPGIPPATSTLSFQVPDRPSPPLRADDKEGHYVYQLGENLSSRYKILSKMGEGTFGRVLECWDRKHKDYVAIKIVRNIDKYRHAAMIELEVLNTLERNDPEGNKNCVALREWFDYRGHVCMVFEKLGPSLFDFMRKNEYRPFPIDLVQEFSKQLIQAVAYLHDLHLVHTDLKPENILLMSLNYCRSSSGSGQSSTSRVVPSSSAIKVIDFGSSTFEEQYHSSIVSTRHYRAPEIIMGMGWSYPCDMWSLGCIIVELLTGAGNEKVALARRCPQQEECQGGEEDVQPAPLNP</sequence>
<evidence type="ECO:0000256" key="4">
    <source>
        <dbReference type="ARBA" id="ARBA00022777"/>
    </source>
</evidence>
<dbReference type="EMBL" id="MU069670">
    <property type="protein sequence ID" value="KAF5836199.1"/>
    <property type="molecule type" value="Genomic_DNA"/>
</dbReference>
<dbReference type="Gene3D" id="3.30.200.20">
    <property type="entry name" value="Phosphorylase Kinase, domain 1"/>
    <property type="match status" value="1"/>
</dbReference>
<evidence type="ECO:0000259" key="7">
    <source>
        <dbReference type="PROSITE" id="PS50011"/>
    </source>
</evidence>
<evidence type="ECO:0000256" key="3">
    <source>
        <dbReference type="ARBA" id="ARBA00022741"/>
    </source>
</evidence>
<dbReference type="InterPro" id="IPR051175">
    <property type="entry name" value="CLK_kinases"/>
</dbReference>
<organism evidence="8 9">
    <name type="scientific">Dunaliella salina</name>
    <name type="common">Green alga</name>
    <name type="synonym">Protococcus salinus</name>
    <dbReference type="NCBI Taxonomy" id="3046"/>
    <lineage>
        <taxon>Eukaryota</taxon>
        <taxon>Viridiplantae</taxon>
        <taxon>Chlorophyta</taxon>
        <taxon>core chlorophytes</taxon>
        <taxon>Chlorophyceae</taxon>
        <taxon>CS clade</taxon>
        <taxon>Chlamydomonadales</taxon>
        <taxon>Dunaliellaceae</taxon>
        <taxon>Dunaliella</taxon>
    </lineage>
</organism>
<feature type="compositionally biased region" description="Polar residues" evidence="6">
    <location>
        <begin position="30"/>
        <end position="40"/>
    </location>
</feature>
<dbReference type="InterPro" id="IPR011009">
    <property type="entry name" value="Kinase-like_dom_sf"/>
</dbReference>
<reference evidence="8" key="1">
    <citation type="submission" date="2017-08" db="EMBL/GenBank/DDBJ databases">
        <authorList>
            <person name="Polle J.E."/>
            <person name="Barry K."/>
            <person name="Cushman J."/>
            <person name="Schmutz J."/>
            <person name="Tran D."/>
            <person name="Hathwaick L.T."/>
            <person name="Yim W.C."/>
            <person name="Jenkins J."/>
            <person name="Mckie-Krisberg Z.M."/>
            <person name="Prochnik S."/>
            <person name="Lindquist E."/>
            <person name="Dockter R.B."/>
            <person name="Adam C."/>
            <person name="Molina H."/>
            <person name="Bunkerborg J."/>
            <person name="Jin E."/>
            <person name="Buchheim M."/>
            <person name="Magnuson J."/>
        </authorList>
    </citation>
    <scope>NUCLEOTIDE SEQUENCE</scope>
    <source>
        <strain evidence="8">CCAP 19/18</strain>
    </source>
</reference>
<keyword evidence="5" id="KW-0067">ATP-binding</keyword>
<keyword evidence="1" id="KW-0723">Serine/threonine-protein kinase</keyword>
<dbReference type="Proteomes" id="UP000815325">
    <property type="component" value="Unassembled WGS sequence"/>
</dbReference>
<keyword evidence="3" id="KW-0547">Nucleotide-binding</keyword>
<dbReference type="PANTHER" id="PTHR45646:SF11">
    <property type="entry name" value="SERINE_THREONINE-PROTEIN KINASE DOA"/>
    <property type="match status" value="1"/>
</dbReference>
<dbReference type="PANTHER" id="PTHR45646">
    <property type="entry name" value="SERINE/THREONINE-PROTEIN KINASE DOA-RELATED"/>
    <property type="match status" value="1"/>
</dbReference>
<evidence type="ECO:0000256" key="6">
    <source>
        <dbReference type="SAM" id="MobiDB-lite"/>
    </source>
</evidence>
<feature type="region of interest" description="Disordered" evidence="6">
    <location>
        <begin position="1"/>
        <end position="40"/>
    </location>
</feature>
<evidence type="ECO:0000256" key="2">
    <source>
        <dbReference type="ARBA" id="ARBA00022679"/>
    </source>
</evidence>
<protein>
    <submittedName>
        <fullName evidence="8">Kinase-like domain-containing protein</fullName>
    </submittedName>
</protein>
<evidence type="ECO:0000256" key="5">
    <source>
        <dbReference type="ARBA" id="ARBA00022840"/>
    </source>
</evidence>
<evidence type="ECO:0000313" key="8">
    <source>
        <dbReference type="EMBL" id="KAF5836199.1"/>
    </source>
</evidence>
<keyword evidence="2" id="KW-0808">Transferase</keyword>
<dbReference type="PROSITE" id="PS50011">
    <property type="entry name" value="PROTEIN_KINASE_DOM"/>
    <property type="match status" value="1"/>
</dbReference>
<dbReference type="Gene3D" id="1.10.510.10">
    <property type="entry name" value="Transferase(Phosphotransferase) domain 1"/>
    <property type="match status" value="1"/>
</dbReference>
<keyword evidence="9" id="KW-1185">Reference proteome</keyword>
<comment type="caution">
    <text evidence="8">The sequence shown here is derived from an EMBL/GenBank/DDBJ whole genome shotgun (WGS) entry which is preliminary data.</text>
</comment>
<keyword evidence="4" id="KW-0418">Kinase</keyword>
<gene>
    <name evidence="8" type="ORF">DUNSADRAFT_6264</name>
</gene>
<dbReference type="InterPro" id="IPR008271">
    <property type="entry name" value="Ser/Thr_kinase_AS"/>
</dbReference>
<dbReference type="Pfam" id="PF00069">
    <property type="entry name" value="Pkinase"/>
    <property type="match status" value="1"/>
</dbReference>
<dbReference type="SUPFAM" id="SSF56112">
    <property type="entry name" value="Protein kinase-like (PK-like)"/>
    <property type="match status" value="1"/>
</dbReference>
<dbReference type="SMART" id="SM00220">
    <property type="entry name" value="S_TKc"/>
    <property type="match status" value="1"/>
</dbReference>
<feature type="domain" description="Protein kinase" evidence="7">
    <location>
        <begin position="123"/>
        <end position="370"/>
    </location>
</feature>
<evidence type="ECO:0000256" key="1">
    <source>
        <dbReference type="ARBA" id="ARBA00022527"/>
    </source>
</evidence>
<name>A0ABQ7GNL1_DUNSA</name>